<keyword evidence="3" id="KW-1185">Reference proteome</keyword>
<comment type="caution">
    <text evidence="2">The sequence shown here is derived from an EMBL/GenBank/DDBJ whole genome shotgun (WGS) entry which is preliminary data.</text>
</comment>
<dbReference type="GO" id="GO:0004622">
    <property type="term" value="F:phosphatidylcholine lysophospholipase activity"/>
    <property type="evidence" value="ECO:0007669"/>
    <property type="project" value="TreeGrafter"/>
</dbReference>
<feature type="domain" description="SGNH hydrolase-type esterase" evidence="1">
    <location>
        <begin position="84"/>
        <end position="262"/>
    </location>
</feature>
<evidence type="ECO:0000313" key="3">
    <source>
        <dbReference type="Proteomes" id="UP000282311"/>
    </source>
</evidence>
<name>A0A3B0CJB9_9BACL</name>
<dbReference type="Pfam" id="PF13472">
    <property type="entry name" value="Lipase_GDSL_2"/>
    <property type="match status" value="1"/>
</dbReference>
<evidence type="ECO:0000313" key="2">
    <source>
        <dbReference type="EMBL" id="RKN84379.1"/>
    </source>
</evidence>
<dbReference type="RefSeq" id="WP_120747635.1">
    <property type="nucleotide sequence ID" value="NZ_RBAH01000008.1"/>
</dbReference>
<protein>
    <recommendedName>
        <fullName evidence="1">SGNH hydrolase-type esterase domain-containing protein</fullName>
    </recommendedName>
</protein>
<sequence length="274" mass="30275">MEPNNAPWVKLVQTQHPAKLLPFARHMNEPTIAAIYGIDTETYRSIQRQLSETVRDAAADMLEQPDFAAKVDRLPFRPGQTVVAIGESTTDDLLSWFELLRHLVQLRRPEDEIRFVNEGVSGFTTSQVLGRMSGIAAKEPDWLFCMIGGNDAMRIGPDSGITQVSPGETARNMAAIRQLAAARTNARLVWLTPSSIDEQRAADYPPFKAAGLAWRNEDIRRAGDIIRELPDPVADTQDGFLSPGADILLGPDGVHPTLEGHRYIVTVLVEELAK</sequence>
<dbReference type="Gene3D" id="3.40.50.1110">
    <property type="entry name" value="SGNH hydrolase"/>
    <property type="match status" value="1"/>
</dbReference>
<evidence type="ECO:0000259" key="1">
    <source>
        <dbReference type="Pfam" id="PF13472"/>
    </source>
</evidence>
<dbReference type="InterPro" id="IPR036514">
    <property type="entry name" value="SGNH_hydro_sf"/>
</dbReference>
<organism evidence="2 3">
    <name type="scientific">Paenibacillus ginsengarvi</name>
    <dbReference type="NCBI Taxonomy" id="400777"/>
    <lineage>
        <taxon>Bacteria</taxon>
        <taxon>Bacillati</taxon>
        <taxon>Bacillota</taxon>
        <taxon>Bacilli</taxon>
        <taxon>Bacillales</taxon>
        <taxon>Paenibacillaceae</taxon>
        <taxon>Paenibacillus</taxon>
    </lineage>
</organism>
<dbReference type="EMBL" id="RBAH01000008">
    <property type="protein sequence ID" value="RKN84379.1"/>
    <property type="molecule type" value="Genomic_DNA"/>
</dbReference>
<dbReference type="AlphaFoldDB" id="A0A3B0CJB9"/>
<dbReference type="Proteomes" id="UP000282311">
    <property type="component" value="Unassembled WGS sequence"/>
</dbReference>
<dbReference type="InterPro" id="IPR051532">
    <property type="entry name" value="Ester_Hydrolysis_Enzymes"/>
</dbReference>
<dbReference type="PANTHER" id="PTHR30383:SF5">
    <property type="entry name" value="SGNH HYDROLASE-TYPE ESTERASE DOMAIN-CONTAINING PROTEIN"/>
    <property type="match status" value="1"/>
</dbReference>
<dbReference type="InterPro" id="IPR013830">
    <property type="entry name" value="SGNH_hydro"/>
</dbReference>
<reference evidence="2 3" key="1">
    <citation type="journal article" date="2007" name="Int. J. Syst. Evol. Microbiol.">
        <title>Paenibacillus ginsengarvi sp. nov., isolated from soil from ginseng cultivation.</title>
        <authorList>
            <person name="Yoon M.H."/>
            <person name="Ten L.N."/>
            <person name="Im W.T."/>
        </authorList>
    </citation>
    <scope>NUCLEOTIDE SEQUENCE [LARGE SCALE GENOMIC DNA]</scope>
    <source>
        <strain evidence="2 3">KCTC 13059</strain>
    </source>
</reference>
<gene>
    <name evidence="2" type="ORF">D7M11_12865</name>
</gene>
<proteinExistence type="predicted"/>
<dbReference type="PANTHER" id="PTHR30383">
    <property type="entry name" value="THIOESTERASE 1/PROTEASE 1/LYSOPHOSPHOLIPASE L1"/>
    <property type="match status" value="1"/>
</dbReference>
<dbReference type="SUPFAM" id="SSF52266">
    <property type="entry name" value="SGNH hydrolase"/>
    <property type="match status" value="1"/>
</dbReference>
<accession>A0A3B0CJB9</accession>
<dbReference type="OrthoDB" id="2513075at2"/>